<protein>
    <submittedName>
        <fullName evidence="2">Uncharacterized protein</fullName>
    </submittedName>
</protein>
<name>A0ABW2BVF7_9PSEU</name>
<organism evidence="2 3">
    <name type="scientific">Haloechinothrix salitolerans</name>
    <dbReference type="NCBI Taxonomy" id="926830"/>
    <lineage>
        <taxon>Bacteria</taxon>
        <taxon>Bacillati</taxon>
        <taxon>Actinomycetota</taxon>
        <taxon>Actinomycetes</taxon>
        <taxon>Pseudonocardiales</taxon>
        <taxon>Pseudonocardiaceae</taxon>
        <taxon>Haloechinothrix</taxon>
    </lineage>
</organism>
<keyword evidence="3" id="KW-1185">Reference proteome</keyword>
<evidence type="ECO:0000313" key="2">
    <source>
        <dbReference type="EMBL" id="MFC6866163.1"/>
    </source>
</evidence>
<gene>
    <name evidence="2" type="ORF">ACFQGD_03310</name>
</gene>
<accession>A0ABW2BVF7</accession>
<feature type="region of interest" description="Disordered" evidence="1">
    <location>
        <begin position="1"/>
        <end position="40"/>
    </location>
</feature>
<dbReference type="EMBL" id="JBHSXX010000001">
    <property type="protein sequence ID" value="MFC6866163.1"/>
    <property type="molecule type" value="Genomic_DNA"/>
</dbReference>
<evidence type="ECO:0000256" key="1">
    <source>
        <dbReference type="SAM" id="MobiDB-lite"/>
    </source>
</evidence>
<sequence>MTFTDAVFETAEPASGTGEAGAVSAAAPGVTSDAEPATGSTTVAVSGHMCLMG</sequence>
<proteinExistence type="predicted"/>
<dbReference type="RefSeq" id="WP_345407221.1">
    <property type="nucleotide sequence ID" value="NZ_BAABLA010000123.1"/>
</dbReference>
<dbReference type="Proteomes" id="UP001596337">
    <property type="component" value="Unassembled WGS sequence"/>
</dbReference>
<comment type="caution">
    <text evidence="2">The sequence shown here is derived from an EMBL/GenBank/DDBJ whole genome shotgun (WGS) entry which is preliminary data.</text>
</comment>
<evidence type="ECO:0000313" key="3">
    <source>
        <dbReference type="Proteomes" id="UP001596337"/>
    </source>
</evidence>
<reference evidence="3" key="1">
    <citation type="journal article" date="2019" name="Int. J. Syst. Evol. Microbiol.">
        <title>The Global Catalogue of Microorganisms (GCM) 10K type strain sequencing project: providing services to taxonomists for standard genome sequencing and annotation.</title>
        <authorList>
            <consortium name="The Broad Institute Genomics Platform"/>
            <consortium name="The Broad Institute Genome Sequencing Center for Infectious Disease"/>
            <person name="Wu L."/>
            <person name="Ma J."/>
        </authorList>
    </citation>
    <scope>NUCLEOTIDE SEQUENCE [LARGE SCALE GENOMIC DNA]</scope>
    <source>
        <strain evidence="3">KCTC 32255</strain>
    </source>
</reference>